<dbReference type="Pfam" id="PF02028">
    <property type="entry name" value="BCCT"/>
    <property type="match status" value="1"/>
</dbReference>
<dbReference type="EMBL" id="JAAZHI010000086">
    <property type="protein sequence ID" value="NLA55411.1"/>
    <property type="molecule type" value="Genomic_DNA"/>
</dbReference>
<keyword evidence="3" id="KW-0813">Transport</keyword>
<feature type="transmembrane region" description="Helical" evidence="9">
    <location>
        <begin position="132"/>
        <end position="152"/>
    </location>
</feature>
<dbReference type="PANTHER" id="PTHR30047">
    <property type="entry name" value="HIGH-AFFINITY CHOLINE TRANSPORT PROTEIN-RELATED"/>
    <property type="match status" value="1"/>
</dbReference>
<evidence type="ECO:0000313" key="10">
    <source>
        <dbReference type="EMBL" id="NLA55411.1"/>
    </source>
</evidence>
<evidence type="ECO:0000256" key="1">
    <source>
        <dbReference type="ARBA" id="ARBA00004651"/>
    </source>
</evidence>
<feature type="transmembrane region" description="Helical" evidence="9">
    <location>
        <begin position="480"/>
        <end position="500"/>
    </location>
</feature>
<feature type="region of interest" description="Disordered" evidence="8">
    <location>
        <begin position="564"/>
        <end position="589"/>
    </location>
</feature>
<keyword evidence="6 9" id="KW-1133">Transmembrane helix</keyword>
<feature type="transmembrane region" description="Helical" evidence="9">
    <location>
        <begin position="361"/>
        <end position="379"/>
    </location>
</feature>
<feature type="transmembrane region" description="Helical" evidence="9">
    <location>
        <begin position="436"/>
        <end position="459"/>
    </location>
</feature>
<comment type="similarity">
    <text evidence="2">Belongs to the BCCT transporter (TC 2.A.15) family.</text>
</comment>
<evidence type="ECO:0000256" key="4">
    <source>
        <dbReference type="ARBA" id="ARBA00022475"/>
    </source>
</evidence>
<evidence type="ECO:0000256" key="6">
    <source>
        <dbReference type="ARBA" id="ARBA00022989"/>
    </source>
</evidence>
<reference evidence="10 11" key="1">
    <citation type="journal article" date="2020" name="Biotechnol. Biofuels">
        <title>New insights from the biogas microbiome by comprehensive genome-resolved metagenomics of nearly 1600 species originating from multiple anaerobic digesters.</title>
        <authorList>
            <person name="Campanaro S."/>
            <person name="Treu L."/>
            <person name="Rodriguez-R L.M."/>
            <person name="Kovalovszki A."/>
            <person name="Ziels R.M."/>
            <person name="Maus I."/>
            <person name="Zhu X."/>
            <person name="Kougias P.G."/>
            <person name="Basile A."/>
            <person name="Luo G."/>
            <person name="Schluter A."/>
            <person name="Konstantinidis K.T."/>
            <person name="Angelidaki I."/>
        </authorList>
    </citation>
    <scope>NUCLEOTIDE SEQUENCE [LARGE SCALE GENOMIC DNA]</scope>
    <source>
        <strain evidence="10">AS15tlH2ME_198</strain>
    </source>
</reference>
<comment type="caution">
    <text evidence="10">The sequence shown here is derived from an EMBL/GenBank/DDBJ whole genome shotgun (WGS) entry which is preliminary data.</text>
</comment>
<feature type="transmembrane region" description="Helical" evidence="9">
    <location>
        <begin position="269"/>
        <end position="291"/>
    </location>
</feature>
<feature type="transmembrane region" description="Helical" evidence="9">
    <location>
        <begin position="391"/>
        <end position="416"/>
    </location>
</feature>
<feature type="transmembrane region" description="Helical" evidence="9">
    <location>
        <begin position="53"/>
        <end position="72"/>
    </location>
</feature>
<keyword evidence="7 9" id="KW-0472">Membrane</keyword>
<dbReference type="AlphaFoldDB" id="A0A7X6SVF5"/>
<feature type="transmembrane region" description="Helical" evidence="9">
    <location>
        <begin position="92"/>
        <end position="112"/>
    </location>
</feature>
<comment type="subcellular location">
    <subcellularLocation>
        <location evidence="1">Cell membrane</location>
        <topology evidence="1">Multi-pass membrane protein</topology>
    </subcellularLocation>
</comment>
<dbReference type="NCBIfam" id="TIGR00842">
    <property type="entry name" value="bcct"/>
    <property type="match status" value="1"/>
</dbReference>
<protein>
    <submittedName>
        <fullName evidence="10">BCCT family transporter</fullName>
    </submittedName>
</protein>
<dbReference type="Gene3D" id="1.20.5.430">
    <property type="match status" value="1"/>
</dbReference>
<feature type="transmembrane region" description="Helical" evidence="9">
    <location>
        <begin position="230"/>
        <end position="249"/>
    </location>
</feature>
<gene>
    <name evidence="10" type="ORF">GX859_03800</name>
</gene>
<evidence type="ECO:0000256" key="2">
    <source>
        <dbReference type="ARBA" id="ARBA00005658"/>
    </source>
</evidence>
<dbReference type="InterPro" id="IPR018093">
    <property type="entry name" value="BCCT_CS"/>
</dbReference>
<keyword evidence="4" id="KW-1003">Cell membrane</keyword>
<evidence type="ECO:0000256" key="5">
    <source>
        <dbReference type="ARBA" id="ARBA00022692"/>
    </source>
</evidence>
<evidence type="ECO:0000256" key="9">
    <source>
        <dbReference type="SAM" id="Phobius"/>
    </source>
</evidence>
<dbReference type="GO" id="GO:0022857">
    <property type="term" value="F:transmembrane transporter activity"/>
    <property type="evidence" value="ECO:0007669"/>
    <property type="project" value="InterPro"/>
</dbReference>
<proteinExistence type="inferred from homology"/>
<dbReference type="Proteomes" id="UP000557899">
    <property type="component" value="Unassembled WGS sequence"/>
</dbReference>
<name>A0A7X6SVF5_9CORY</name>
<feature type="transmembrane region" description="Helical" evidence="9">
    <location>
        <begin position="303"/>
        <end position="326"/>
    </location>
</feature>
<evidence type="ECO:0000256" key="8">
    <source>
        <dbReference type="SAM" id="MobiDB-lite"/>
    </source>
</evidence>
<dbReference type="InterPro" id="IPR000060">
    <property type="entry name" value="BCCT_transptr"/>
</dbReference>
<organism evidence="10 11">
    <name type="scientific">Corynebacterium humireducens</name>
    <dbReference type="NCBI Taxonomy" id="1223514"/>
    <lineage>
        <taxon>Bacteria</taxon>
        <taxon>Bacillati</taxon>
        <taxon>Actinomycetota</taxon>
        <taxon>Actinomycetes</taxon>
        <taxon>Mycobacteriales</taxon>
        <taxon>Corynebacteriaceae</taxon>
        <taxon>Corynebacterium</taxon>
    </lineage>
</organism>
<keyword evidence="5 9" id="KW-0812">Transmembrane</keyword>
<accession>A0A7X6SVF5</accession>
<evidence type="ECO:0000256" key="3">
    <source>
        <dbReference type="ARBA" id="ARBA00022448"/>
    </source>
</evidence>
<evidence type="ECO:0000256" key="7">
    <source>
        <dbReference type="ARBA" id="ARBA00023136"/>
    </source>
</evidence>
<feature type="transmembrane region" description="Helical" evidence="9">
    <location>
        <begin position="184"/>
        <end position="202"/>
    </location>
</feature>
<evidence type="ECO:0000313" key="11">
    <source>
        <dbReference type="Proteomes" id="UP000557899"/>
    </source>
</evidence>
<dbReference type="PROSITE" id="PS01303">
    <property type="entry name" value="BCCT"/>
    <property type="match status" value="1"/>
</dbReference>
<sequence>MTASDSSPGHPDTATHELAAMMDDADAIGDRLEQAAGETVVHESAAGQPRFDWWIIGMAALVVLGTVAWGLLGADSFADFGSAALSFVMDNLGWAFIIFGTVFVGFMIVVALSRFGSIRLGGDEEEPEFRTVSWIAMMFAAGMGIGLLFYGATEPLTFYRDGVPAHQPHEVGTAMASTLFHWTLHPWSIYAIVGLAIAYSTFRLGRRQLISSAFVPLLGERGARGPVGRLIDILAIVATIFGTATSLGVGALQIRAGLSASGLMEDPGAGAIVGIIGVLTLAFMISAISGVGKGIQYLSNTNMIIAALLAIFVFVLGPTVSVLNLIPTSLSSYFSQFFQMTGRTAMSADGTAGEWLSSWTIFYWAWWISWSPFVGMFLARISRGRTIREFTIGVLVVPSLVSLVWFSIFGGTAIILEQNGTSIWGDGTAESQLFNLLHQLPGGTVAGFVAMILLGTFFITSADSASTVMGTLSQGGRSNATPWVSAMWGLMTAAVGMVMLTSSEDSLGNLQAITIAAASPFLVVIILLMVALWRDLSNDPLYLDQRSHREFAVRLARERRIHAEHRQAEERRARSLQRSAKRNKPDAMK</sequence>
<dbReference type="PANTHER" id="PTHR30047:SF7">
    <property type="entry name" value="HIGH-AFFINITY CHOLINE TRANSPORT PROTEIN"/>
    <property type="match status" value="1"/>
</dbReference>
<dbReference type="GO" id="GO:0005886">
    <property type="term" value="C:plasma membrane"/>
    <property type="evidence" value="ECO:0007669"/>
    <property type="project" value="UniProtKB-SubCell"/>
</dbReference>
<feature type="compositionally biased region" description="Basic and acidic residues" evidence="8">
    <location>
        <begin position="564"/>
        <end position="573"/>
    </location>
</feature>
<feature type="transmembrane region" description="Helical" evidence="9">
    <location>
        <begin position="512"/>
        <end position="533"/>
    </location>
</feature>